<dbReference type="InterPro" id="IPR002925">
    <property type="entry name" value="Dienelactn_hydro"/>
</dbReference>
<evidence type="ECO:0000313" key="2">
    <source>
        <dbReference type="EMBL" id="AWB10047.1"/>
    </source>
</evidence>
<reference evidence="2 3" key="1">
    <citation type="submission" date="2017-04" db="EMBL/GenBank/DDBJ databases">
        <title>Genomic insights into metabolism of Thermodesulfobium acidiphilum.</title>
        <authorList>
            <person name="Toshchakov S.V."/>
            <person name="Frolov E.N."/>
            <person name="Kublanov I.V."/>
            <person name="Samarov N.I."/>
            <person name="Novikov A."/>
            <person name="Lebedinsky A.V."/>
            <person name="Bonch-Osmolovskaya E.A."/>
            <person name="Chernyh N.A."/>
        </authorList>
    </citation>
    <scope>NUCLEOTIDE SEQUENCE [LARGE SCALE GENOMIC DNA]</scope>
    <source>
        <strain evidence="2 3">3127-1</strain>
    </source>
</reference>
<dbReference type="RefSeq" id="WP_199919892.1">
    <property type="nucleotide sequence ID" value="NZ_CP020921.1"/>
</dbReference>
<protein>
    <submittedName>
        <fullName evidence="2">Dienelactone hydrolase</fullName>
    </submittedName>
</protein>
<evidence type="ECO:0000313" key="3">
    <source>
        <dbReference type="Proteomes" id="UP000244792"/>
    </source>
</evidence>
<dbReference type="Gene3D" id="3.40.50.1820">
    <property type="entry name" value="alpha/beta hydrolase"/>
    <property type="match status" value="1"/>
</dbReference>
<organism evidence="2 3">
    <name type="scientific">Thermodesulfobium acidiphilum</name>
    <dbReference type="NCBI Taxonomy" id="1794699"/>
    <lineage>
        <taxon>Bacteria</taxon>
        <taxon>Pseudomonadati</taxon>
        <taxon>Thermodesulfobiota</taxon>
        <taxon>Thermodesulfobiia</taxon>
        <taxon>Thermodesulfobiales</taxon>
        <taxon>Thermodesulfobiaceae</taxon>
        <taxon>Thermodesulfobium</taxon>
    </lineage>
</organism>
<keyword evidence="3" id="KW-1185">Reference proteome</keyword>
<dbReference type="EMBL" id="CP020921">
    <property type="protein sequence ID" value="AWB10047.1"/>
    <property type="molecule type" value="Genomic_DNA"/>
</dbReference>
<dbReference type="AlphaFoldDB" id="A0A2R4VZS9"/>
<keyword evidence="2" id="KW-0378">Hydrolase</keyword>
<feature type="domain" description="Dienelactone hydrolase" evidence="1">
    <location>
        <begin position="2"/>
        <end position="203"/>
    </location>
</feature>
<dbReference type="PANTHER" id="PTHR22946:SF0">
    <property type="entry name" value="DIENELACTONE HYDROLASE DOMAIN-CONTAINING PROTEIN"/>
    <property type="match status" value="1"/>
</dbReference>
<evidence type="ECO:0000259" key="1">
    <source>
        <dbReference type="Pfam" id="PF01738"/>
    </source>
</evidence>
<dbReference type="InterPro" id="IPR050261">
    <property type="entry name" value="FrsA_esterase"/>
</dbReference>
<dbReference type="Proteomes" id="UP000244792">
    <property type="component" value="Chromosome"/>
</dbReference>
<dbReference type="InterPro" id="IPR029058">
    <property type="entry name" value="AB_hydrolase_fold"/>
</dbReference>
<dbReference type="Pfam" id="PF01738">
    <property type="entry name" value="DLH"/>
    <property type="match status" value="1"/>
</dbReference>
<name>A0A2R4VZS9_THEAF</name>
<sequence length="206" mass="22844">MLFSDWVGVGDFAFEKAKNFVKEGFVVLVVDVYGNGKVARDQVEAFELSSIYKNDRLLMRKRAIASLEEFKKIEIVDKKNISAVGYCFGGTVALELARSGANIRNVVTFHAGLDTPLEATPGNFRPKVLALHGADDPHVPIDQVLKFQEELRKVGADWVFVSYGNSVHSFTNKRVGTDLSKGVAYNKLSDKRSWSAAIGFLKENIK</sequence>
<proteinExistence type="predicted"/>
<dbReference type="KEGG" id="taci:TDSAC_0676"/>
<gene>
    <name evidence="2" type="ORF">TDSAC_0676</name>
</gene>
<dbReference type="SUPFAM" id="SSF53474">
    <property type="entry name" value="alpha/beta-Hydrolases"/>
    <property type="match status" value="1"/>
</dbReference>
<dbReference type="GO" id="GO:0016787">
    <property type="term" value="F:hydrolase activity"/>
    <property type="evidence" value="ECO:0007669"/>
    <property type="project" value="UniProtKB-KW"/>
</dbReference>
<dbReference type="PANTHER" id="PTHR22946">
    <property type="entry name" value="DIENELACTONE HYDROLASE DOMAIN-CONTAINING PROTEIN-RELATED"/>
    <property type="match status" value="1"/>
</dbReference>
<accession>A0A2R4VZS9</accession>